<comment type="caution">
    <text evidence="3">The sequence shown here is derived from an EMBL/GenBank/DDBJ whole genome shotgun (WGS) entry which is preliminary data.</text>
</comment>
<organism evidence="3 4">
    <name type="scientific">Streptomyces anatolicus</name>
    <dbReference type="NCBI Taxonomy" id="2675858"/>
    <lineage>
        <taxon>Bacteria</taxon>
        <taxon>Bacillati</taxon>
        <taxon>Actinomycetota</taxon>
        <taxon>Actinomycetes</taxon>
        <taxon>Kitasatosporales</taxon>
        <taxon>Streptomycetaceae</taxon>
        <taxon>Streptomyces</taxon>
    </lineage>
</organism>
<dbReference type="RefSeq" id="WP_219691513.1">
    <property type="nucleotide sequence ID" value="NZ_WMBF01000436.1"/>
</dbReference>
<dbReference type="Pfam" id="PF14108">
    <property type="entry name" value="ABA4-like"/>
    <property type="match status" value="1"/>
</dbReference>
<keyword evidence="4" id="KW-1185">Reference proteome</keyword>
<evidence type="ECO:0000313" key="4">
    <source>
        <dbReference type="Proteomes" id="UP001197114"/>
    </source>
</evidence>
<keyword evidence="2" id="KW-0472">Membrane</keyword>
<protein>
    <submittedName>
        <fullName evidence="3">DUF4281 domain-containing protein</fullName>
    </submittedName>
</protein>
<gene>
    <name evidence="3" type="ORF">GKQ77_26735</name>
</gene>
<feature type="transmembrane region" description="Helical" evidence="2">
    <location>
        <begin position="33"/>
        <end position="55"/>
    </location>
</feature>
<feature type="transmembrane region" description="Helical" evidence="2">
    <location>
        <begin position="110"/>
        <end position="132"/>
    </location>
</feature>
<sequence>MTGTLFELSFYLAAPVWLLMILAPNWGPTARLAASPLTVLPVLAVYLTMALPVLPEMWAAVSSPDIDGFRELTARANGAGAIWAQVIAWDLLLGQWIYLQARRLGVHPLVTGPLLVLTILLSPFALLLFLALRTTLIRRRRQDLRPRRNNRAVPEVTSVTKSGTAKGQS</sequence>
<accession>A0ABS6YUR3</accession>
<feature type="transmembrane region" description="Helical" evidence="2">
    <location>
        <begin position="9"/>
        <end position="27"/>
    </location>
</feature>
<evidence type="ECO:0000256" key="1">
    <source>
        <dbReference type="SAM" id="MobiDB-lite"/>
    </source>
</evidence>
<keyword evidence="2" id="KW-1133">Transmembrane helix</keyword>
<evidence type="ECO:0000313" key="3">
    <source>
        <dbReference type="EMBL" id="MBW5425113.1"/>
    </source>
</evidence>
<dbReference type="Proteomes" id="UP001197114">
    <property type="component" value="Unassembled WGS sequence"/>
</dbReference>
<feature type="region of interest" description="Disordered" evidence="1">
    <location>
        <begin position="148"/>
        <end position="169"/>
    </location>
</feature>
<dbReference type="EMBL" id="WMBF01000436">
    <property type="protein sequence ID" value="MBW5425113.1"/>
    <property type="molecule type" value="Genomic_DNA"/>
</dbReference>
<feature type="compositionally biased region" description="Polar residues" evidence="1">
    <location>
        <begin position="157"/>
        <end position="169"/>
    </location>
</feature>
<proteinExistence type="predicted"/>
<evidence type="ECO:0000256" key="2">
    <source>
        <dbReference type="SAM" id="Phobius"/>
    </source>
</evidence>
<reference evidence="3 4" key="1">
    <citation type="submission" date="2019-11" db="EMBL/GenBank/DDBJ databases">
        <authorList>
            <person name="Ay H."/>
        </authorList>
    </citation>
    <scope>NUCLEOTIDE SEQUENCE [LARGE SCALE GENOMIC DNA]</scope>
    <source>
        <strain evidence="3 4">BG9H</strain>
    </source>
</reference>
<feature type="transmembrane region" description="Helical" evidence="2">
    <location>
        <begin position="76"/>
        <end position="98"/>
    </location>
</feature>
<name>A0ABS6YUR3_9ACTN</name>
<keyword evidence="2" id="KW-0812">Transmembrane</keyword>
<dbReference type="InterPro" id="IPR025461">
    <property type="entry name" value="ABA4-like"/>
</dbReference>